<dbReference type="HOGENOM" id="CLU_946436_0_0_0"/>
<dbReference type="AlphaFoldDB" id="D7CTA4"/>
<proteinExistence type="predicted"/>
<feature type="transmembrane region" description="Helical" evidence="1">
    <location>
        <begin position="117"/>
        <end position="137"/>
    </location>
</feature>
<name>D7CTA4_TRURR</name>
<evidence type="ECO:0000313" key="3">
    <source>
        <dbReference type="Proteomes" id="UP000000379"/>
    </source>
</evidence>
<keyword evidence="1" id="KW-1133">Transmembrane helix</keyword>
<dbReference type="RefSeq" id="WP_013178929.1">
    <property type="nucleotide sequence ID" value="NC_014221.1"/>
</dbReference>
<dbReference type="eggNOG" id="COG1738">
    <property type="taxonomic scope" value="Bacteria"/>
</dbReference>
<dbReference type="Pfam" id="PF02592">
    <property type="entry name" value="Vut_1"/>
    <property type="match status" value="1"/>
</dbReference>
<reference evidence="2 3" key="2">
    <citation type="journal article" date="2011" name="Stand. Genomic Sci.">
        <title>Complete genome sequence of Truepera radiovictrix type strain (RQ-24).</title>
        <authorList>
            <person name="Ivanova N."/>
            <person name="Rohde C."/>
            <person name="Munk C."/>
            <person name="Nolan M."/>
            <person name="Lucas S."/>
            <person name="Del Rio T.G."/>
            <person name="Tice H."/>
            <person name="Deshpande S."/>
            <person name="Cheng J.F."/>
            <person name="Tapia R."/>
            <person name="Han C."/>
            <person name="Goodwin L."/>
            <person name="Pitluck S."/>
            <person name="Liolios K."/>
            <person name="Mavromatis K."/>
            <person name="Mikhailova N."/>
            <person name="Pati A."/>
            <person name="Chen A."/>
            <person name="Palaniappan K."/>
            <person name="Land M."/>
            <person name="Hauser L."/>
            <person name="Chang Y.J."/>
            <person name="Jeffries C.D."/>
            <person name="Brambilla E."/>
            <person name="Rohde M."/>
            <person name="Goker M."/>
            <person name="Tindall B.J."/>
            <person name="Woyke T."/>
            <person name="Bristow J."/>
            <person name="Eisen J.A."/>
            <person name="Markowitz V."/>
            <person name="Hugenholtz P."/>
            <person name="Kyrpides N.C."/>
            <person name="Klenk H.P."/>
            <person name="Lapidus A."/>
        </authorList>
    </citation>
    <scope>NUCLEOTIDE SEQUENCE [LARGE SCALE GENOMIC DNA]</scope>
    <source>
        <strain evidence="3">DSM 17093 / CIP 108686 / LMG 22925 / RQ-24</strain>
    </source>
</reference>
<dbReference type="Proteomes" id="UP000000379">
    <property type="component" value="Chromosome"/>
</dbReference>
<keyword evidence="1" id="KW-0812">Transmembrane</keyword>
<accession>D7CTA4</accession>
<feature type="transmembrane region" description="Helical" evidence="1">
    <location>
        <begin position="79"/>
        <end position="105"/>
    </location>
</feature>
<dbReference type="KEGG" id="tra:Trad_2458"/>
<dbReference type="PANTHER" id="PTHR34300">
    <property type="entry name" value="QUEUOSINE PRECURSOR TRANSPORTER-RELATED"/>
    <property type="match status" value="1"/>
</dbReference>
<keyword evidence="3" id="KW-1185">Reference proteome</keyword>
<feature type="transmembrane region" description="Helical" evidence="1">
    <location>
        <begin position="143"/>
        <end position="160"/>
    </location>
</feature>
<organism evidence="2 3">
    <name type="scientific">Truepera radiovictrix (strain DSM 17093 / CIP 108686 / LMG 22925 / RQ-24)</name>
    <dbReference type="NCBI Taxonomy" id="649638"/>
    <lineage>
        <taxon>Bacteria</taxon>
        <taxon>Thermotogati</taxon>
        <taxon>Deinococcota</taxon>
        <taxon>Deinococci</taxon>
        <taxon>Trueperales</taxon>
        <taxon>Trueperaceae</taxon>
        <taxon>Truepera</taxon>
    </lineage>
</organism>
<keyword evidence="1" id="KW-0472">Membrane</keyword>
<evidence type="ECO:0000256" key="1">
    <source>
        <dbReference type="SAM" id="Phobius"/>
    </source>
</evidence>
<feature type="transmembrane region" description="Helical" evidence="1">
    <location>
        <begin position="237"/>
        <end position="255"/>
    </location>
</feature>
<dbReference type="EMBL" id="CP002049">
    <property type="protein sequence ID" value="ADI15567.1"/>
    <property type="molecule type" value="Genomic_DNA"/>
</dbReference>
<sequence>MSRPLLPLTYLLITLTTQAICAALLWVARTSQGVAAAETLPLVVILFVGALFVSATYHLGQQLRGLGARAHLVTLGAAAATNLALAVAAPLPATFALAPLTAIVAGELYRAAFRLHAPMLASMTVYVVCTLLANFTFDSFLELPLYGQLSVGTLFFGVTFTQRDRVHRFGRVHAYQMILAAALLNLALSVYIGIPLRFLLAGFLAILIAEIADTEVYQRFIERRWIVRVATSNAVSIPLDSAVFTAIAFAGTFSVAMMAEIVFADILAKTAVGLLAAARLLRQETHALAPQRAP</sequence>
<reference evidence="3" key="1">
    <citation type="submission" date="2010-05" db="EMBL/GenBank/DDBJ databases">
        <title>The complete genome of Truepera radiovictris DSM 17093.</title>
        <authorList>
            <consortium name="US DOE Joint Genome Institute (JGI-PGF)"/>
            <person name="Lucas S."/>
            <person name="Copeland A."/>
            <person name="Lapidus A."/>
            <person name="Glavina del Rio T."/>
            <person name="Dalin E."/>
            <person name="Tice H."/>
            <person name="Bruce D."/>
            <person name="Goodwin L."/>
            <person name="Pitluck S."/>
            <person name="Kyrpides N."/>
            <person name="Mavromatis K."/>
            <person name="Ovchinnikova G."/>
            <person name="Munk A.C."/>
            <person name="Detter J.C."/>
            <person name="Han C."/>
            <person name="Tapia R."/>
            <person name="Land M."/>
            <person name="Hauser L."/>
            <person name="Markowitz V."/>
            <person name="Cheng J.-F."/>
            <person name="Hugenholtz P."/>
            <person name="Woyke T."/>
            <person name="Wu D."/>
            <person name="Tindall B."/>
            <person name="Pomrenke H.G."/>
            <person name="Brambilla E."/>
            <person name="Klenk H.-P."/>
            <person name="Eisen J.A."/>
        </authorList>
    </citation>
    <scope>NUCLEOTIDE SEQUENCE [LARGE SCALE GENOMIC DNA]</scope>
    <source>
        <strain evidence="3">DSM 17093 / CIP 108686 / LMG 22925 / RQ-24</strain>
    </source>
</reference>
<feature type="transmembrane region" description="Helical" evidence="1">
    <location>
        <begin position="172"/>
        <end position="192"/>
    </location>
</feature>
<feature type="transmembrane region" description="Helical" evidence="1">
    <location>
        <begin position="40"/>
        <end position="59"/>
    </location>
</feature>
<evidence type="ECO:0000313" key="2">
    <source>
        <dbReference type="EMBL" id="ADI15567.1"/>
    </source>
</evidence>
<feature type="transmembrane region" description="Helical" evidence="1">
    <location>
        <begin position="6"/>
        <end position="28"/>
    </location>
</feature>
<dbReference type="STRING" id="649638.Trad_2458"/>
<dbReference type="InterPro" id="IPR003744">
    <property type="entry name" value="YhhQ"/>
</dbReference>
<dbReference type="PANTHER" id="PTHR34300:SF2">
    <property type="entry name" value="QUEUOSINE PRECURSOR TRANSPORTER-RELATED"/>
    <property type="match status" value="1"/>
</dbReference>
<gene>
    <name evidence="2" type="ordered locus">Trad_2458</name>
</gene>
<protein>
    <submittedName>
        <fullName evidence="2">Uncharacterized protein</fullName>
    </submittedName>
</protein>